<keyword evidence="2" id="KW-1133">Transmembrane helix</keyword>
<evidence type="ECO:0000256" key="2">
    <source>
        <dbReference type="SAM" id="Phobius"/>
    </source>
</evidence>
<proteinExistence type="predicted"/>
<evidence type="ECO:0000256" key="1">
    <source>
        <dbReference type="SAM" id="MobiDB-lite"/>
    </source>
</evidence>
<keyword evidence="2" id="KW-0472">Membrane</keyword>
<keyword evidence="4" id="KW-1185">Reference proteome</keyword>
<dbReference type="Proteomes" id="UP000272015">
    <property type="component" value="Unassembled WGS sequence"/>
</dbReference>
<feature type="transmembrane region" description="Helical" evidence="2">
    <location>
        <begin position="245"/>
        <end position="265"/>
    </location>
</feature>
<accession>A0A3A5MNN7</accession>
<dbReference type="AlphaFoldDB" id="A0A3A5MNN7"/>
<dbReference type="RefSeq" id="WP_119974604.1">
    <property type="nucleotide sequence ID" value="NZ_JBHSQA010000001.1"/>
</dbReference>
<protein>
    <submittedName>
        <fullName evidence="3">Uncharacterized protein</fullName>
    </submittedName>
</protein>
<evidence type="ECO:0000313" key="3">
    <source>
        <dbReference type="EMBL" id="RJT88533.1"/>
    </source>
</evidence>
<organism evidence="3 4">
    <name type="scientific">Cryobacterium melibiosiphilum</name>
    <dbReference type="NCBI Taxonomy" id="995039"/>
    <lineage>
        <taxon>Bacteria</taxon>
        <taxon>Bacillati</taxon>
        <taxon>Actinomycetota</taxon>
        <taxon>Actinomycetes</taxon>
        <taxon>Micrococcales</taxon>
        <taxon>Microbacteriaceae</taxon>
        <taxon>Cryobacterium</taxon>
    </lineage>
</organism>
<name>A0A3A5MNN7_9MICO</name>
<keyword evidence="2" id="KW-0812">Transmembrane</keyword>
<dbReference type="EMBL" id="QZVS01000082">
    <property type="protein sequence ID" value="RJT88533.1"/>
    <property type="molecule type" value="Genomic_DNA"/>
</dbReference>
<feature type="transmembrane region" description="Helical" evidence="2">
    <location>
        <begin position="201"/>
        <end position="225"/>
    </location>
</feature>
<reference evidence="3 4" key="1">
    <citation type="submission" date="2018-09" db="EMBL/GenBank/DDBJ databases">
        <title>Novel species of Cryobacterium.</title>
        <authorList>
            <person name="Liu Q."/>
            <person name="Xin Y.-H."/>
        </authorList>
    </citation>
    <scope>NUCLEOTIDE SEQUENCE [LARGE SCALE GENOMIC DNA]</scope>
    <source>
        <strain evidence="3 4">Hh39</strain>
    </source>
</reference>
<evidence type="ECO:0000313" key="4">
    <source>
        <dbReference type="Proteomes" id="UP000272015"/>
    </source>
</evidence>
<comment type="caution">
    <text evidence="3">The sequence shown here is derived from an EMBL/GenBank/DDBJ whole genome shotgun (WGS) entry which is preliminary data.</text>
</comment>
<sequence length="368" mass="38672">MSDTTPHDGTAKPEADAAPARAERPRPDAARRESVPAEPALTYPSADAPHDSAPAHEATPAHEAASTGTTPVDSAAQADADEAARRHDAALAAATERANSGSLEGEYTESDTPDSATHVAHARENDATAASVAAPAAASTAVLTPAATSTPPVNTPPVNTPPINYTPEYTPTTPATPPVQTPIYVQAPTPPKDRSNRGGGILIALVATLVYAVIYAAAVFTIVGLSSSTITETTRVFTEFTVRPVFYVPVIFFFLAFALLVSLVNRAGWWSYVLFGFVVAVVVYASYIGSALLTVQAWTLTPQAVAAVLSQQWFAPFAIAAAVIAREVPIWFGAWISRRGRSVTTRNLAARAEYERVLSEGPQVARAN</sequence>
<feature type="compositionally biased region" description="Basic and acidic residues" evidence="1">
    <location>
        <begin position="1"/>
        <end position="35"/>
    </location>
</feature>
<feature type="region of interest" description="Disordered" evidence="1">
    <location>
        <begin position="1"/>
        <end position="116"/>
    </location>
</feature>
<feature type="transmembrane region" description="Helical" evidence="2">
    <location>
        <begin position="313"/>
        <end position="336"/>
    </location>
</feature>
<gene>
    <name evidence="3" type="ORF">D6T64_10425</name>
</gene>
<dbReference type="OrthoDB" id="5109074at2"/>
<feature type="compositionally biased region" description="Low complexity" evidence="1">
    <location>
        <begin position="55"/>
        <end position="67"/>
    </location>
</feature>
<feature type="transmembrane region" description="Helical" evidence="2">
    <location>
        <begin position="272"/>
        <end position="293"/>
    </location>
</feature>
<feature type="region of interest" description="Disordered" evidence="1">
    <location>
        <begin position="144"/>
        <end position="164"/>
    </location>
</feature>